<evidence type="ECO:0000256" key="2">
    <source>
        <dbReference type="ARBA" id="ARBA00022679"/>
    </source>
</evidence>
<dbReference type="EMBL" id="NXLV01000004">
    <property type="protein sequence ID" value="RDU71145.1"/>
    <property type="molecule type" value="Genomic_DNA"/>
</dbReference>
<evidence type="ECO:0008006" key="5">
    <source>
        <dbReference type="Google" id="ProtNLM"/>
    </source>
</evidence>
<dbReference type="Proteomes" id="UP000257045">
    <property type="component" value="Unassembled WGS sequence"/>
</dbReference>
<proteinExistence type="predicted"/>
<dbReference type="OrthoDB" id="9797795at2"/>
<keyword evidence="4" id="KW-1185">Reference proteome</keyword>
<dbReference type="AlphaFoldDB" id="A0A3D8J1W3"/>
<dbReference type="PANTHER" id="PTHR30160:SF1">
    <property type="entry name" value="LIPOPOLYSACCHARIDE 1,2-N-ACETYLGLUCOSAMINETRANSFERASE-RELATED"/>
    <property type="match status" value="1"/>
</dbReference>
<sequence>MKVDAIGDYILFRNFLKPLSEKFGKITLVANKGCQEIVEQCDMQFVDEVIYFERKKFTNNLWYRIGLLRKLRQKSFQALIHPTYGRDYCGEDLARNIIALKKIAPKGDCSNVIDFHKKRFERNYTDLLSNADGLMFEFDRNAEFISQICEIKDIELSIDFPEWDISCFGLSSQYVVFFIGASTSCRKWSVERLCDLAEVLRNDLEIVICGGFEEWERGERIKGQLNGRNIKNLCGKTSLVELGLILQKSEFVVSNETSCVHLYMGLKDKKKIYVLSAGNTIVRFAPYPQKYSSFYRAIFHPFICKNFERFCWIAEHITHSGGGLEINQIEHLQVLDQIKEDFPHYVKI</sequence>
<dbReference type="RefSeq" id="WP_115569291.1">
    <property type="nucleotide sequence ID" value="NZ_NXLV01000004.1"/>
</dbReference>
<dbReference type="InterPro" id="IPR051199">
    <property type="entry name" value="LPS_LOS_Heptosyltrfase"/>
</dbReference>
<comment type="caution">
    <text evidence="3">The sequence shown here is derived from an EMBL/GenBank/DDBJ whole genome shotgun (WGS) entry which is preliminary data.</text>
</comment>
<dbReference type="GO" id="GO:0005829">
    <property type="term" value="C:cytosol"/>
    <property type="evidence" value="ECO:0007669"/>
    <property type="project" value="TreeGrafter"/>
</dbReference>
<keyword evidence="2" id="KW-0808">Transferase</keyword>
<dbReference type="PANTHER" id="PTHR30160">
    <property type="entry name" value="TETRAACYLDISACCHARIDE 4'-KINASE-RELATED"/>
    <property type="match status" value="1"/>
</dbReference>
<dbReference type="GO" id="GO:0009244">
    <property type="term" value="P:lipopolysaccharide core region biosynthetic process"/>
    <property type="evidence" value="ECO:0007669"/>
    <property type="project" value="TreeGrafter"/>
</dbReference>
<gene>
    <name evidence="3" type="ORF">CQA58_03260</name>
</gene>
<evidence type="ECO:0000313" key="3">
    <source>
        <dbReference type="EMBL" id="RDU71145.1"/>
    </source>
</evidence>
<dbReference type="Pfam" id="PF01075">
    <property type="entry name" value="Glyco_transf_9"/>
    <property type="match status" value="1"/>
</dbReference>
<dbReference type="Gene3D" id="3.40.50.2000">
    <property type="entry name" value="Glycogen Phosphorylase B"/>
    <property type="match status" value="2"/>
</dbReference>
<evidence type="ECO:0000313" key="4">
    <source>
        <dbReference type="Proteomes" id="UP000257045"/>
    </source>
</evidence>
<accession>A0A3D8J1W3</accession>
<organism evidence="3 4">
    <name type="scientific">Helicobacter brantae</name>
    <dbReference type="NCBI Taxonomy" id="375927"/>
    <lineage>
        <taxon>Bacteria</taxon>
        <taxon>Pseudomonadati</taxon>
        <taxon>Campylobacterota</taxon>
        <taxon>Epsilonproteobacteria</taxon>
        <taxon>Campylobacterales</taxon>
        <taxon>Helicobacteraceae</taxon>
        <taxon>Helicobacter</taxon>
    </lineage>
</organism>
<dbReference type="InterPro" id="IPR002201">
    <property type="entry name" value="Glyco_trans_9"/>
</dbReference>
<dbReference type="CDD" id="cd03789">
    <property type="entry name" value="GT9_LPS_heptosyltransferase"/>
    <property type="match status" value="1"/>
</dbReference>
<name>A0A3D8J1W3_9HELI</name>
<dbReference type="GO" id="GO:0008713">
    <property type="term" value="F:ADP-heptose-lipopolysaccharide heptosyltransferase activity"/>
    <property type="evidence" value="ECO:0007669"/>
    <property type="project" value="TreeGrafter"/>
</dbReference>
<protein>
    <recommendedName>
        <fullName evidence="5">Glycosyltransferase family 9 protein</fullName>
    </recommendedName>
</protein>
<evidence type="ECO:0000256" key="1">
    <source>
        <dbReference type="ARBA" id="ARBA00022676"/>
    </source>
</evidence>
<dbReference type="SUPFAM" id="SSF53756">
    <property type="entry name" value="UDP-Glycosyltransferase/glycogen phosphorylase"/>
    <property type="match status" value="1"/>
</dbReference>
<keyword evidence="1" id="KW-0328">Glycosyltransferase</keyword>
<reference evidence="3 4" key="1">
    <citation type="submission" date="2018-04" db="EMBL/GenBank/DDBJ databases">
        <title>Novel Campyloabacter and Helicobacter Species and Strains.</title>
        <authorList>
            <person name="Mannion A.J."/>
            <person name="Shen Z."/>
            <person name="Fox J.G."/>
        </authorList>
    </citation>
    <scope>NUCLEOTIDE SEQUENCE [LARGE SCALE GENOMIC DNA]</scope>
    <source>
        <strain evidence="3 4">MIT 04-9366</strain>
    </source>
</reference>